<evidence type="ECO:0000313" key="3">
    <source>
        <dbReference type="Proteomes" id="UP000193642"/>
    </source>
</evidence>
<feature type="region of interest" description="Disordered" evidence="1">
    <location>
        <begin position="58"/>
        <end position="78"/>
    </location>
</feature>
<feature type="compositionally biased region" description="Low complexity" evidence="1">
    <location>
        <begin position="269"/>
        <end position="281"/>
    </location>
</feature>
<accession>A0A1Y2CRK2</accession>
<protein>
    <submittedName>
        <fullName evidence="2">Uncharacterized protein</fullName>
    </submittedName>
</protein>
<dbReference type="Proteomes" id="UP000193642">
    <property type="component" value="Unassembled WGS sequence"/>
</dbReference>
<name>A0A1Y2CRK2_9FUNG</name>
<keyword evidence="3" id="KW-1185">Reference proteome</keyword>
<feature type="region of interest" description="Disordered" evidence="1">
    <location>
        <begin position="137"/>
        <end position="178"/>
    </location>
</feature>
<dbReference type="AlphaFoldDB" id="A0A1Y2CRK2"/>
<gene>
    <name evidence="2" type="ORF">BCR33DRAFT_713945</name>
</gene>
<organism evidence="2 3">
    <name type="scientific">Rhizoclosmatium globosum</name>
    <dbReference type="NCBI Taxonomy" id="329046"/>
    <lineage>
        <taxon>Eukaryota</taxon>
        <taxon>Fungi</taxon>
        <taxon>Fungi incertae sedis</taxon>
        <taxon>Chytridiomycota</taxon>
        <taxon>Chytridiomycota incertae sedis</taxon>
        <taxon>Chytridiomycetes</taxon>
        <taxon>Chytridiales</taxon>
        <taxon>Chytriomycetaceae</taxon>
        <taxon>Rhizoclosmatium</taxon>
    </lineage>
</organism>
<sequence>MIASPTTTSDLCSSCGGTGYLRTTSNGQPLSANEPCFECFGPSLTLLSPASSSSLTGSVAAAATPETPETTKAAAEAAPVEFRWTTATAAQLRRRTVSSTRMTHSLDTVASLASSATNPLLNPRALAARFSFLGGGGGGGGGSTNSGRAERRRSSATSSSSSILPSTNHSINSTAKTTIPKVLREDELDDGYKSDEEDDIDDVLLLAIDKSKVPSLNAWRNSSSSASGSSGGAGAGGSRRASSTSTATLTKPTSPRYSRARKSFLGRASTSSLSSEPISSA</sequence>
<comment type="caution">
    <text evidence="2">The sequence shown here is derived from an EMBL/GenBank/DDBJ whole genome shotgun (WGS) entry which is preliminary data.</text>
</comment>
<evidence type="ECO:0000313" key="2">
    <source>
        <dbReference type="EMBL" id="ORY49623.1"/>
    </source>
</evidence>
<dbReference type="EMBL" id="MCGO01000009">
    <property type="protein sequence ID" value="ORY49623.1"/>
    <property type="molecule type" value="Genomic_DNA"/>
</dbReference>
<proteinExistence type="predicted"/>
<evidence type="ECO:0000256" key="1">
    <source>
        <dbReference type="SAM" id="MobiDB-lite"/>
    </source>
</evidence>
<reference evidence="2 3" key="1">
    <citation type="submission" date="2016-07" db="EMBL/GenBank/DDBJ databases">
        <title>Pervasive Adenine N6-methylation of Active Genes in Fungi.</title>
        <authorList>
            <consortium name="DOE Joint Genome Institute"/>
            <person name="Mondo S.J."/>
            <person name="Dannebaum R.O."/>
            <person name="Kuo R.C."/>
            <person name="Labutti K."/>
            <person name="Haridas S."/>
            <person name="Kuo A."/>
            <person name="Salamov A."/>
            <person name="Ahrendt S.R."/>
            <person name="Lipzen A."/>
            <person name="Sullivan W."/>
            <person name="Andreopoulos W.B."/>
            <person name="Clum A."/>
            <person name="Lindquist E."/>
            <person name="Daum C."/>
            <person name="Ramamoorthy G.K."/>
            <person name="Gryganskyi A."/>
            <person name="Culley D."/>
            <person name="Magnuson J.K."/>
            <person name="James T.Y."/>
            <person name="O'Malley M.A."/>
            <person name="Stajich J.E."/>
            <person name="Spatafora J.W."/>
            <person name="Visel A."/>
            <person name="Grigoriev I.V."/>
        </authorList>
    </citation>
    <scope>NUCLEOTIDE SEQUENCE [LARGE SCALE GENOMIC DNA]</scope>
    <source>
        <strain evidence="2 3">JEL800</strain>
    </source>
</reference>
<feature type="compositionally biased region" description="Low complexity" evidence="1">
    <location>
        <begin position="238"/>
        <end position="248"/>
    </location>
</feature>
<feature type="region of interest" description="Disordered" evidence="1">
    <location>
        <begin position="217"/>
        <end position="281"/>
    </location>
</feature>
<feature type="compositionally biased region" description="Polar residues" evidence="1">
    <location>
        <begin position="163"/>
        <end position="177"/>
    </location>
</feature>